<dbReference type="InterPro" id="IPR012854">
    <property type="entry name" value="Cu_amine_oxidase-like_N"/>
</dbReference>
<dbReference type="HOGENOM" id="CLU_1400641_0_0_9"/>
<dbReference type="Proteomes" id="UP000019591">
    <property type="component" value="Chromosome"/>
</dbReference>
<evidence type="ECO:0000313" key="3">
    <source>
        <dbReference type="Proteomes" id="UP000019591"/>
    </source>
</evidence>
<dbReference type="eggNOG" id="COG4945">
    <property type="taxonomic scope" value="Bacteria"/>
</dbReference>
<sequence length="194" mass="22616">MVPIRSVSEALGLNVQWDSKTGMVILDDGYNVIRVTINSNNAKINDVNFWMDVPAQIINNRTMVPIRFISEGMGYDVLWRENYTDNCIEVIISNDLNNMEKEVTEYSNFMLTKQQASDIVLEKVDPRREWVDIPLPENIYLVSIRGTNYYKVNLTMTYMYGDNGNIRTRTTSLESYYIDALSGEMYDYLLRPYR</sequence>
<reference evidence="2 3" key="1">
    <citation type="journal article" date="2014" name="Genome Announc.">
        <title>Complete Genome Sequence of Amino Acid-Utilizing Eubacterium acidaminophilum al-2 (DSM 3953).</title>
        <authorList>
            <person name="Poehlein A."/>
            <person name="Andreesen J.R."/>
            <person name="Daniel R."/>
        </authorList>
    </citation>
    <scope>NUCLEOTIDE SEQUENCE [LARGE SCALE GENOMIC DNA]</scope>
    <source>
        <strain evidence="2 3">DSM 3953</strain>
    </source>
</reference>
<keyword evidence="3" id="KW-1185">Reference proteome</keyword>
<accession>W8THK0</accession>
<proteinExistence type="predicted"/>
<dbReference type="PATRIC" id="fig|1286171.3.peg.264"/>
<evidence type="ECO:0000259" key="1">
    <source>
        <dbReference type="Pfam" id="PF07833"/>
    </source>
</evidence>
<evidence type="ECO:0000313" key="2">
    <source>
        <dbReference type="EMBL" id="AHM55627.1"/>
    </source>
</evidence>
<feature type="domain" description="Copper amine oxidase-like N-terminal" evidence="1">
    <location>
        <begin position="1"/>
        <end position="82"/>
    </location>
</feature>
<dbReference type="SUPFAM" id="SSF55383">
    <property type="entry name" value="Copper amine oxidase, domain N"/>
    <property type="match status" value="1"/>
</dbReference>
<dbReference type="AlphaFoldDB" id="W8THK0"/>
<dbReference type="STRING" id="1286171.EAL2_c03240"/>
<dbReference type="Pfam" id="PF07833">
    <property type="entry name" value="Cu_amine_oxidN1"/>
    <property type="match status" value="1"/>
</dbReference>
<name>W8THK0_PEPAC</name>
<organism evidence="2 3">
    <name type="scientific">Peptoclostridium acidaminophilum DSM 3953</name>
    <dbReference type="NCBI Taxonomy" id="1286171"/>
    <lineage>
        <taxon>Bacteria</taxon>
        <taxon>Bacillati</taxon>
        <taxon>Bacillota</taxon>
        <taxon>Clostridia</taxon>
        <taxon>Peptostreptococcales</taxon>
        <taxon>Peptoclostridiaceae</taxon>
        <taxon>Peptoclostridium</taxon>
    </lineage>
</organism>
<dbReference type="InterPro" id="IPR036582">
    <property type="entry name" value="Mao_N_sf"/>
</dbReference>
<protein>
    <recommendedName>
        <fullName evidence="1">Copper amine oxidase-like N-terminal domain-containing protein</fullName>
    </recommendedName>
</protein>
<dbReference type="KEGG" id="eac:EAL2_c03240"/>
<dbReference type="EMBL" id="CP007452">
    <property type="protein sequence ID" value="AHM55627.1"/>
    <property type="molecule type" value="Genomic_DNA"/>
</dbReference>
<gene>
    <name evidence="2" type="ORF">EAL2_c03240</name>
</gene>
<dbReference type="Gene3D" id="3.30.457.10">
    <property type="entry name" value="Copper amine oxidase-like, N-terminal domain"/>
    <property type="match status" value="1"/>
</dbReference>